<keyword evidence="3" id="KW-1185">Reference proteome</keyword>
<accession>A0AAN6YIB2</accession>
<evidence type="ECO:0000313" key="2">
    <source>
        <dbReference type="EMBL" id="KAK4218225.1"/>
    </source>
</evidence>
<feature type="region of interest" description="Disordered" evidence="1">
    <location>
        <begin position="1"/>
        <end position="86"/>
    </location>
</feature>
<dbReference type="EMBL" id="MU858054">
    <property type="protein sequence ID" value="KAK4218225.1"/>
    <property type="molecule type" value="Genomic_DNA"/>
</dbReference>
<feature type="region of interest" description="Disordered" evidence="1">
    <location>
        <begin position="290"/>
        <end position="325"/>
    </location>
</feature>
<feature type="region of interest" description="Disordered" evidence="1">
    <location>
        <begin position="367"/>
        <end position="393"/>
    </location>
</feature>
<gene>
    <name evidence="2" type="ORF">QBC37DRAFT_369171</name>
</gene>
<organism evidence="2 3">
    <name type="scientific">Rhypophila decipiens</name>
    <dbReference type="NCBI Taxonomy" id="261697"/>
    <lineage>
        <taxon>Eukaryota</taxon>
        <taxon>Fungi</taxon>
        <taxon>Dikarya</taxon>
        <taxon>Ascomycota</taxon>
        <taxon>Pezizomycotina</taxon>
        <taxon>Sordariomycetes</taxon>
        <taxon>Sordariomycetidae</taxon>
        <taxon>Sordariales</taxon>
        <taxon>Naviculisporaceae</taxon>
        <taxon>Rhypophila</taxon>
    </lineage>
</organism>
<evidence type="ECO:0000313" key="3">
    <source>
        <dbReference type="Proteomes" id="UP001301769"/>
    </source>
</evidence>
<reference evidence="2" key="2">
    <citation type="submission" date="2023-05" db="EMBL/GenBank/DDBJ databases">
        <authorList>
            <consortium name="Lawrence Berkeley National Laboratory"/>
            <person name="Steindorff A."/>
            <person name="Hensen N."/>
            <person name="Bonometti L."/>
            <person name="Westerberg I."/>
            <person name="Brannstrom I.O."/>
            <person name="Guillou S."/>
            <person name="Cros-Aarteil S."/>
            <person name="Calhoun S."/>
            <person name="Haridas S."/>
            <person name="Kuo A."/>
            <person name="Mondo S."/>
            <person name="Pangilinan J."/>
            <person name="Riley R."/>
            <person name="Labutti K."/>
            <person name="Andreopoulos B."/>
            <person name="Lipzen A."/>
            <person name="Chen C."/>
            <person name="Yanf M."/>
            <person name="Daum C."/>
            <person name="Ng V."/>
            <person name="Clum A."/>
            <person name="Ohm R."/>
            <person name="Martin F."/>
            <person name="Silar P."/>
            <person name="Natvig D."/>
            <person name="Lalanne C."/>
            <person name="Gautier V."/>
            <person name="Ament-Velasquez S.L."/>
            <person name="Kruys A."/>
            <person name="Hutchinson M.I."/>
            <person name="Powell A.J."/>
            <person name="Barry K."/>
            <person name="Miller A.N."/>
            <person name="Grigoriev I.V."/>
            <person name="Debuchy R."/>
            <person name="Gladieux P."/>
            <person name="Thoren M.H."/>
            <person name="Johannesson H."/>
        </authorList>
    </citation>
    <scope>NUCLEOTIDE SEQUENCE</scope>
    <source>
        <strain evidence="2">PSN293</strain>
    </source>
</reference>
<sequence length="393" mass="42690">MPLRRSKSLPTLWPPQPQPEPPGPIVPSSDYMPPRPSNPSLTSLGLPPPHNPPIYARLCPPSPPAPPPSLSSVEIENKAAAKPTPEDAEISIREFIGHQEPVAESSSTRLHECDKPSAEIPVAVEDSFNKRVRACKRLADEILVAVEAATRAFYECAKAPGQVPIAVSSLAPGPTRLDECSKPSAGFPVVVEDSLEEDVRACERLAEEILVLVADATRAFNKYARASGQAPIDVSSLAPGPTEGSTEVNEHSVAELTRLADEIIVLVADVTQALNEYVRASGQAPIVVWSPAPGPTEESTGASNVNEQPAARSSEMRGNESAETEIAPVEEPKAIPKAPWVLRLHPYSPRDWVGRRRKRVIHKKVRRDFKETARRSSSPRTRRRSTGYQLVSF</sequence>
<name>A0AAN6YIB2_9PEZI</name>
<dbReference type="AlphaFoldDB" id="A0AAN6YIB2"/>
<protein>
    <submittedName>
        <fullName evidence="2">Uncharacterized protein</fullName>
    </submittedName>
</protein>
<comment type="caution">
    <text evidence="2">The sequence shown here is derived from an EMBL/GenBank/DDBJ whole genome shotgun (WGS) entry which is preliminary data.</text>
</comment>
<feature type="compositionally biased region" description="Pro residues" evidence="1">
    <location>
        <begin position="60"/>
        <end position="69"/>
    </location>
</feature>
<evidence type="ECO:0000256" key="1">
    <source>
        <dbReference type="SAM" id="MobiDB-lite"/>
    </source>
</evidence>
<proteinExistence type="predicted"/>
<reference evidence="2" key="1">
    <citation type="journal article" date="2023" name="Mol. Phylogenet. Evol.">
        <title>Genome-scale phylogeny and comparative genomics of the fungal order Sordariales.</title>
        <authorList>
            <person name="Hensen N."/>
            <person name="Bonometti L."/>
            <person name="Westerberg I."/>
            <person name="Brannstrom I.O."/>
            <person name="Guillou S."/>
            <person name="Cros-Aarteil S."/>
            <person name="Calhoun S."/>
            <person name="Haridas S."/>
            <person name="Kuo A."/>
            <person name="Mondo S."/>
            <person name="Pangilinan J."/>
            <person name="Riley R."/>
            <person name="LaButti K."/>
            <person name="Andreopoulos B."/>
            <person name="Lipzen A."/>
            <person name="Chen C."/>
            <person name="Yan M."/>
            <person name="Daum C."/>
            <person name="Ng V."/>
            <person name="Clum A."/>
            <person name="Steindorff A."/>
            <person name="Ohm R.A."/>
            <person name="Martin F."/>
            <person name="Silar P."/>
            <person name="Natvig D.O."/>
            <person name="Lalanne C."/>
            <person name="Gautier V."/>
            <person name="Ament-Velasquez S.L."/>
            <person name="Kruys A."/>
            <person name="Hutchinson M.I."/>
            <person name="Powell A.J."/>
            <person name="Barry K."/>
            <person name="Miller A.N."/>
            <person name="Grigoriev I.V."/>
            <person name="Debuchy R."/>
            <person name="Gladieux P."/>
            <person name="Hiltunen Thoren M."/>
            <person name="Johannesson H."/>
        </authorList>
    </citation>
    <scope>NUCLEOTIDE SEQUENCE</scope>
    <source>
        <strain evidence="2">PSN293</strain>
    </source>
</reference>
<feature type="compositionally biased region" description="Polar residues" evidence="1">
    <location>
        <begin position="297"/>
        <end position="307"/>
    </location>
</feature>
<dbReference type="Proteomes" id="UP001301769">
    <property type="component" value="Unassembled WGS sequence"/>
</dbReference>
<feature type="compositionally biased region" description="Pro residues" evidence="1">
    <location>
        <begin position="12"/>
        <end position="25"/>
    </location>
</feature>